<dbReference type="GO" id="GO:0016787">
    <property type="term" value="F:hydrolase activity"/>
    <property type="evidence" value="ECO:0007669"/>
    <property type="project" value="UniProtKB-KW"/>
</dbReference>
<feature type="domain" description="AB hydrolase-1" evidence="2">
    <location>
        <begin position="35"/>
        <end position="277"/>
    </location>
</feature>
<dbReference type="InterPro" id="IPR050266">
    <property type="entry name" value="AB_hydrolase_sf"/>
</dbReference>
<evidence type="ECO:0000256" key="1">
    <source>
        <dbReference type="ARBA" id="ARBA00022801"/>
    </source>
</evidence>
<evidence type="ECO:0000313" key="4">
    <source>
        <dbReference type="Proteomes" id="UP001501414"/>
    </source>
</evidence>
<proteinExistence type="predicted"/>
<dbReference type="PRINTS" id="PR00412">
    <property type="entry name" value="EPOXHYDRLASE"/>
</dbReference>
<dbReference type="Proteomes" id="UP001501414">
    <property type="component" value="Unassembled WGS sequence"/>
</dbReference>
<dbReference type="InterPro" id="IPR029058">
    <property type="entry name" value="AB_hydrolase_fold"/>
</dbReference>
<accession>A0ABP4IPI9</accession>
<comment type="caution">
    <text evidence="3">The sequence shown here is derived from an EMBL/GenBank/DDBJ whole genome shotgun (WGS) entry which is preliminary data.</text>
</comment>
<gene>
    <name evidence="3" type="ORF">GCM10009613_39070</name>
</gene>
<keyword evidence="1 3" id="KW-0378">Hydrolase</keyword>
<dbReference type="PANTHER" id="PTHR43798">
    <property type="entry name" value="MONOACYLGLYCEROL LIPASE"/>
    <property type="match status" value="1"/>
</dbReference>
<evidence type="ECO:0000259" key="2">
    <source>
        <dbReference type="Pfam" id="PF00561"/>
    </source>
</evidence>
<dbReference type="PANTHER" id="PTHR43798:SF31">
    <property type="entry name" value="AB HYDROLASE SUPERFAMILY PROTEIN YCLE"/>
    <property type="match status" value="1"/>
</dbReference>
<dbReference type="PRINTS" id="PR00111">
    <property type="entry name" value="ABHYDROLASE"/>
</dbReference>
<dbReference type="EMBL" id="BAAAJK010000021">
    <property type="protein sequence ID" value="GAA1393049.1"/>
    <property type="molecule type" value="Genomic_DNA"/>
</dbReference>
<reference evidence="4" key="1">
    <citation type="journal article" date="2019" name="Int. J. Syst. Evol. Microbiol.">
        <title>The Global Catalogue of Microorganisms (GCM) 10K type strain sequencing project: providing services to taxonomists for standard genome sequencing and annotation.</title>
        <authorList>
            <consortium name="The Broad Institute Genomics Platform"/>
            <consortium name="The Broad Institute Genome Sequencing Center for Infectious Disease"/>
            <person name="Wu L."/>
            <person name="Ma J."/>
        </authorList>
    </citation>
    <scope>NUCLEOTIDE SEQUENCE [LARGE SCALE GENOMIC DNA]</scope>
    <source>
        <strain evidence="4">JCM 11896</strain>
    </source>
</reference>
<name>A0ABP4IPI9_9PSEU</name>
<dbReference type="SUPFAM" id="SSF53474">
    <property type="entry name" value="alpha/beta-Hydrolases"/>
    <property type="match status" value="1"/>
</dbReference>
<keyword evidence="4" id="KW-1185">Reference proteome</keyword>
<dbReference type="InterPro" id="IPR000639">
    <property type="entry name" value="Epox_hydrolase-like"/>
</dbReference>
<dbReference type="InterPro" id="IPR000073">
    <property type="entry name" value="AB_hydrolase_1"/>
</dbReference>
<evidence type="ECO:0000313" key="3">
    <source>
        <dbReference type="EMBL" id="GAA1393049.1"/>
    </source>
</evidence>
<sequence length="293" mass="30965">MVPAGSAATTIDLDGGRVRLLRSTARPGPGPAGTPLLLVHGGGTDNSAISWFHAFEAFGADRQVIALDLPGFGGTSGIEPAGDPRETADLTARVAGRLGLTRVVAVGVSMGGDVALNLALRHPGLVEALVLVGPGGLVPVLRNRRTQIAAWLPAQLPEPVLLAAARMSTPFVRAALRSVVADPDALPPQVVREFLREARRPDGFLGYLRYNRATLGPRSMRNDLQPVVGRIEVPALFFHGADDRWVDPEGSRRAAAQMARARLVLVPGCGHWAQLEAAGRFVAEVRELLAIGH</sequence>
<dbReference type="Gene3D" id="3.40.50.1820">
    <property type="entry name" value="alpha/beta hydrolase"/>
    <property type="match status" value="1"/>
</dbReference>
<dbReference type="Pfam" id="PF00561">
    <property type="entry name" value="Abhydrolase_1"/>
    <property type="match status" value="1"/>
</dbReference>
<protein>
    <submittedName>
        <fullName evidence="3">Alpha/beta hydrolase</fullName>
    </submittedName>
</protein>
<organism evidence="3 4">
    <name type="scientific">Pseudonocardia kongjuensis</name>
    <dbReference type="NCBI Taxonomy" id="102227"/>
    <lineage>
        <taxon>Bacteria</taxon>
        <taxon>Bacillati</taxon>
        <taxon>Actinomycetota</taxon>
        <taxon>Actinomycetes</taxon>
        <taxon>Pseudonocardiales</taxon>
        <taxon>Pseudonocardiaceae</taxon>
        <taxon>Pseudonocardia</taxon>
    </lineage>
</organism>